<dbReference type="Proteomes" id="UP000183987">
    <property type="component" value="Unassembled WGS sequence"/>
</dbReference>
<accession>A0A1M5CWB2</accession>
<comment type="subcellular location">
    <subcellularLocation>
        <location evidence="1 9">Cell inner membrane</location>
        <topology evidence="1 9">Single-pass membrane protein</topology>
    </subcellularLocation>
</comment>
<evidence type="ECO:0000256" key="2">
    <source>
        <dbReference type="ARBA" id="ARBA00009477"/>
    </source>
</evidence>
<dbReference type="SUPFAM" id="SSF111369">
    <property type="entry name" value="HlyD-like secretion proteins"/>
    <property type="match status" value="2"/>
</dbReference>
<protein>
    <recommendedName>
        <fullName evidence="9">Membrane fusion protein (MFP) family protein</fullName>
    </recommendedName>
</protein>
<evidence type="ECO:0000256" key="3">
    <source>
        <dbReference type="ARBA" id="ARBA00022448"/>
    </source>
</evidence>
<gene>
    <name evidence="12" type="ORF">SAMN05444339_108128</name>
</gene>
<evidence type="ECO:0000256" key="5">
    <source>
        <dbReference type="ARBA" id="ARBA00022519"/>
    </source>
</evidence>
<evidence type="ECO:0000259" key="10">
    <source>
        <dbReference type="Pfam" id="PF25994"/>
    </source>
</evidence>
<keyword evidence="7 9" id="KW-1133">Transmembrane helix</keyword>
<comment type="similarity">
    <text evidence="2 9">Belongs to the membrane fusion protein (MFP) (TC 8.A.1) family.</text>
</comment>
<dbReference type="Gene3D" id="2.40.30.170">
    <property type="match status" value="1"/>
</dbReference>
<dbReference type="Gene3D" id="2.40.50.100">
    <property type="match status" value="1"/>
</dbReference>
<dbReference type="PANTHER" id="PTHR30386:SF17">
    <property type="entry name" value="ALKALINE PROTEASE SECRETION PROTEIN APRE"/>
    <property type="match status" value="1"/>
</dbReference>
<dbReference type="AlphaFoldDB" id="A0A1M5CWB2"/>
<keyword evidence="6 9" id="KW-0812">Transmembrane</keyword>
<evidence type="ECO:0000256" key="8">
    <source>
        <dbReference type="ARBA" id="ARBA00023136"/>
    </source>
</evidence>
<evidence type="ECO:0000256" key="6">
    <source>
        <dbReference type="ARBA" id="ARBA00022692"/>
    </source>
</evidence>
<dbReference type="EMBL" id="FQUE01000008">
    <property type="protein sequence ID" value="SHF59045.1"/>
    <property type="molecule type" value="Genomic_DNA"/>
</dbReference>
<evidence type="ECO:0000256" key="9">
    <source>
        <dbReference type="RuleBase" id="RU365093"/>
    </source>
</evidence>
<keyword evidence="3 9" id="KW-0813">Transport</keyword>
<reference evidence="13" key="1">
    <citation type="submission" date="2016-11" db="EMBL/GenBank/DDBJ databases">
        <authorList>
            <person name="Varghese N."/>
            <person name="Submissions S."/>
        </authorList>
    </citation>
    <scope>NUCLEOTIDE SEQUENCE [LARGE SCALE GENOMIC DNA]</scope>
    <source>
        <strain evidence="13">DSM 29326</strain>
    </source>
</reference>
<evidence type="ECO:0000256" key="1">
    <source>
        <dbReference type="ARBA" id="ARBA00004377"/>
    </source>
</evidence>
<dbReference type="InterPro" id="IPR058781">
    <property type="entry name" value="HH_AprE-like"/>
</dbReference>
<dbReference type="Pfam" id="PF25994">
    <property type="entry name" value="HH_AprE"/>
    <property type="match status" value="1"/>
</dbReference>
<evidence type="ECO:0000313" key="12">
    <source>
        <dbReference type="EMBL" id="SHF59045.1"/>
    </source>
</evidence>
<dbReference type="InterPro" id="IPR058982">
    <property type="entry name" value="Beta-barrel_AprE"/>
</dbReference>
<keyword evidence="8 9" id="KW-0472">Membrane</keyword>
<dbReference type="PRINTS" id="PR01490">
    <property type="entry name" value="RTXTOXIND"/>
</dbReference>
<sequence length="441" mass="48379">MTMTYAGAAPMTREIDPLRLWPRMLIGVVLATALIGGLGGWIATAKLGGAVISQGVVVVEANVQSIQHRDGGIVSDIAVREGDVVNKGQLLIRLDDAQTTSELAIVQGQATELEVRAARLTAERDGLDHLTLASDWLAAHPEAAATIAGETKLFDGQRQTRESQRRQLELGISQIAEEIAGMQGQRAAKAADSDLVEAEYQRTRDMTERKLIEVSRLYGVQRERVRLAGEMGEIDASIARAEARTSEINLQILAIDETARTEAQRELSTVMTRLAELKEREFAIRDRLARTDIRAPIDGVVNELNIHTLGGVVTPAEVLVTLVPQDSPLRVDIKLPPTSIEQVSLDQVARLRFPAFNQRVTPELRGHIIHISPATTTDRATGQSYYQATVDIAPAELAKLHDSHLIPGMPVEVFIATEDRTVASYLIKPIMDRFAHAFRER</sequence>
<evidence type="ECO:0000256" key="7">
    <source>
        <dbReference type="ARBA" id="ARBA00022989"/>
    </source>
</evidence>
<name>A0A1M5CWB2_LOKAT</name>
<dbReference type="PANTHER" id="PTHR30386">
    <property type="entry name" value="MEMBRANE FUSION SUBUNIT OF EMRAB-TOLC MULTIDRUG EFFLUX PUMP"/>
    <property type="match status" value="1"/>
</dbReference>
<feature type="domain" description="AprE-like long alpha-helical hairpin" evidence="10">
    <location>
        <begin position="100"/>
        <end position="286"/>
    </location>
</feature>
<keyword evidence="5 9" id="KW-0997">Cell inner membrane</keyword>
<proteinExistence type="inferred from homology"/>
<dbReference type="NCBIfam" id="TIGR01843">
    <property type="entry name" value="type_I_hlyD"/>
    <property type="match status" value="1"/>
</dbReference>
<organism evidence="12 13">
    <name type="scientific">Loktanella atrilutea</name>
    <dbReference type="NCBI Taxonomy" id="366533"/>
    <lineage>
        <taxon>Bacteria</taxon>
        <taxon>Pseudomonadati</taxon>
        <taxon>Pseudomonadota</taxon>
        <taxon>Alphaproteobacteria</taxon>
        <taxon>Rhodobacterales</taxon>
        <taxon>Roseobacteraceae</taxon>
        <taxon>Loktanella</taxon>
    </lineage>
</organism>
<feature type="domain" description="AprE-like beta-barrel" evidence="11">
    <location>
        <begin position="329"/>
        <end position="418"/>
    </location>
</feature>
<keyword evidence="13" id="KW-1185">Reference proteome</keyword>
<evidence type="ECO:0000313" key="13">
    <source>
        <dbReference type="Proteomes" id="UP000183987"/>
    </source>
</evidence>
<dbReference type="GO" id="GO:0005886">
    <property type="term" value="C:plasma membrane"/>
    <property type="evidence" value="ECO:0007669"/>
    <property type="project" value="UniProtKB-SubCell"/>
</dbReference>
<dbReference type="InterPro" id="IPR050739">
    <property type="entry name" value="MFP"/>
</dbReference>
<evidence type="ECO:0000256" key="4">
    <source>
        <dbReference type="ARBA" id="ARBA00022475"/>
    </source>
</evidence>
<dbReference type="InterPro" id="IPR010129">
    <property type="entry name" value="T1SS_HlyD"/>
</dbReference>
<evidence type="ECO:0000259" key="11">
    <source>
        <dbReference type="Pfam" id="PF26002"/>
    </source>
</evidence>
<dbReference type="Pfam" id="PF26002">
    <property type="entry name" value="Beta-barrel_AprE"/>
    <property type="match status" value="1"/>
</dbReference>
<dbReference type="RefSeq" id="WP_218588288.1">
    <property type="nucleotide sequence ID" value="NZ_FQUE01000008.1"/>
</dbReference>
<dbReference type="STRING" id="366533.SAMN05444339_108128"/>
<feature type="transmembrane region" description="Helical" evidence="9">
    <location>
        <begin position="20"/>
        <end position="43"/>
    </location>
</feature>
<dbReference type="GO" id="GO:0015031">
    <property type="term" value="P:protein transport"/>
    <property type="evidence" value="ECO:0007669"/>
    <property type="project" value="InterPro"/>
</dbReference>
<keyword evidence="4 9" id="KW-1003">Cell membrane</keyword>